<accession>A0A0D9WNL2</accession>
<dbReference type="AlphaFoldDB" id="A0A0D9WNL2"/>
<proteinExistence type="predicted"/>
<evidence type="ECO:0000313" key="2">
    <source>
        <dbReference type="EnsemblPlants" id="LPERR06G07640.1"/>
    </source>
</evidence>
<sequence length="130" mass="14426">MVFHETTSFSGARQNSSLAFSISPRFAYAPNITFQHTMSLWRHSSNIFRAASMSPLAACPAMIADHATTSPSPASSRRTPAALKSPHLESMLMSAFLTYTSFRNPSFTTAPWTWHPTAQEPRKPTHARSR</sequence>
<feature type="region of interest" description="Disordered" evidence="1">
    <location>
        <begin position="108"/>
        <end position="130"/>
    </location>
</feature>
<evidence type="ECO:0000256" key="1">
    <source>
        <dbReference type="SAM" id="MobiDB-lite"/>
    </source>
</evidence>
<dbReference type="Gramene" id="LPERR06G07640.1">
    <property type="protein sequence ID" value="LPERR06G07640.1"/>
    <property type="gene ID" value="LPERR06G07640"/>
</dbReference>
<reference evidence="3" key="2">
    <citation type="submission" date="2013-12" db="EMBL/GenBank/DDBJ databases">
        <authorList>
            <person name="Yu Y."/>
            <person name="Lee S."/>
            <person name="de Baynast K."/>
            <person name="Wissotski M."/>
            <person name="Liu L."/>
            <person name="Talag J."/>
            <person name="Goicoechea J."/>
            <person name="Angelova A."/>
            <person name="Jetty R."/>
            <person name="Kudrna D."/>
            <person name="Golser W."/>
            <person name="Rivera L."/>
            <person name="Zhang J."/>
            <person name="Wing R."/>
        </authorList>
    </citation>
    <scope>NUCLEOTIDE SEQUENCE</scope>
</reference>
<protein>
    <submittedName>
        <fullName evidence="2">Uncharacterized protein</fullName>
    </submittedName>
</protein>
<dbReference type="Proteomes" id="UP000032180">
    <property type="component" value="Chromosome 6"/>
</dbReference>
<reference evidence="2" key="3">
    <citation type="submission" date="2015-04" db="UniProtKB">
        <authorList>
            <consortium name="EnsemblPlants"/>
        </authorList>
    </citation>
    <scope>IDENTIFICATION</scope>
</reference>
<dbReference type="EnsemblPlants" id="LPERR06G07640.1">
    <property type="protein sequence ID" value="LPERR06G07640.1"/>
    <property type="gene ID" value="LPERR06G07640"/>
</dbReference>
<dbReference type="HOGENOM" id="CLU_1941149_0_0_1"/>
<reference evidence="2 3" key="1">
    <citation type="submission" date="2012-08" db="EMBL/GenBank/DDBJ databases">
        <title>Oryza genome evolution.</title>
        <authorList>
            <person name="Wing R.A."/>
        </authorList>
    </citation>
    <scope>NUCLEOTIDE SEQUENCE</scope>
</reference>
<keyword evidence="3" id="KW-1185">Reference proteome</keyword>
<evidence type="ECO:0000313" key="3">
    <source>
        <dbReference type="Proteomes" id="UP000032180"/>
    </source>
</evidence>
<organism evidence="2 3">
    <name type="scientific">Leersia perrieri</name>
    <dbReference type="NCBI Taxonomy" id="77586"/>
    <lineage>
        <taxon>Eukaryota</taxon>
        <taxon>Viridiplantae</taxon>
        <taxon>Streptophyta</taxon>
        <taxon>Embryophyta</taxon>
        <taxon>Tracheophyta</taxon>
        <taxon>Spermatophyta</taxon>
        <taxon>Magnoliopsida</taxon>
        <taxon>Liliopsida</taxon>
        <taxon>Poales</taxon>
        <taxon>Poaceae</taxon>
        <taxon>BOP clade</taxon>
        <taxon>Oryzoideae</taxon>
        <taxon>Oryzeae</taxon>
        <taxon>Oryzinae</taxon>
        <taxon>Leersia</taxon>
    </lineage>
</organism>
<name>A0A0D9WNL2_9ORYZ</name>